<evidence type="ECO:0000313" key="3">
    <source>
        <dbReference type="Proteomes" id="UP000656804"/>
    </source>
</evidence>
<dbReference type="SMART" id="SM00347">
    <property type="entry name" value="HTH_MARR"/>
    <property type="match status" value="1"/>
</dbReference>
<dbReference type="InterPro" id="IPR036388">
    <property type="entry name" value="WH-like_DNA-bd_sf"/>
</dbReference>
<dbReference type="PROSITE" id="PS50995">
    <property type="entry name" value="HTH_MARR_2"/>
    <property type="match status" value="1"/>
</dbReference>
<dbReference type="InterPro" id="IPR036390">
    <property type="entry name" value="WH_DNA-bd_sf"/>
</dbReference>
<reference evidence="2" key="1">
    <citation type="submission" date="2020-11" db="EMBL/GenBank/DDBJ databases">
        <title>Nocardioides sp. CBS4Y-1, whole genome shotgun sequence.</title>
        <authorList>
            <person name="Tuo L."/>
        </authorList>
    </citation>
    <scope>NUCLEOTIDE SEQUENCE</scope>
    <source>
        <strain evidence="2">CBS4Y-1</strain>
    </source>
</reference>
<dbReference type="RefSeq" id="WP_194501939.1">
    <property type="nucleotide sequence ID" value="NZ_JADIVZ010000001.1"/>
</dbReference>
<dbReference type="PANTHER" id="PTHR33164:SF43">
    <property type="entry name" value="HTH-TYPE TRANSCRIPTIONAL REPRESSOR YETL"/>
    <property type="match status" value="1"/>
</dbReference>
<accession>A0A930V030</accession>
<dbReference type="InterPro" id="IPR000835">
    <property type="entry name" value="HTH_MarR-typ"/>
</dbReference>
<comment type="caution">
    <text evidence="2">The sequence shown here is derived from an EMBL/GenBank/DDBJ whole genome shotgun (WGS) entry which is preliminary data.</text>
</comment>
<dbReference type="PANTHER" id="PTHR33164">
    <property type="entry name" value="TRANSCRIPTIONAL REGULATOR, MARR FAMILY"/>
    <property type="match status" value="1"/>
</dbReference>
<gene>
    <name evidence="2" type="ORF">ISG29_03600</name>
</gene>
<keyword evidence="3" id="KW-1185">Reference proteome</keyword>
<feature type="domain" description="HTH marR-type" evidence="1">
    <location>
        <begin position="13"/>
        <end position="145"/>
    </location>
</feature>
<dbReference type="EMBL" id="JADIVZ010000001">
    <property type="protein sequence ID" value="MBF4160759.1"/>
    <property type="molecule type" value="Genomic_DNA"/>
</dbReference>
<dbReference type="PRINTS" id="PR00598">
    <property type="entry name" value="HTHMARR"/>
</dbReference>
<dbReference type="SUPFAM" id="SSF46785">
    <property type="entry name" value="Winged helix' DNA-binding domain"/>
    <property type="match status" value="1"/>
</dbReference>
<proteinExistence type="predicted"/>
<dbReference type="Gene3D" id="1.10.10.10">
    <property type="entry name" value="Winged helix-like DNA-binding domain superfamily/Winged helix DNA-binding domain"/>
    <property type="match status" value="1"/>
</dbReference>
<evidence type="ECO:0000313" key="2">
    <source>
        <dbReference type="EMBL" id="MBF4160759.1"/>
    </source>
</evidence>
<dbReference type="AlphaFoldDB" id="A0A930V030"/>
<organism evidence="2 3">
    <name type="scientific">Nocardioides acrostichi</name>
    <dbReference type="NCBI Taxonomy" id="2784339"/>
    <lineage>
        <taxon>Bacteria</taxon>
        <taxon>Bacillati</taxon>
        <taxon>Actinomycetota</taxon>
        <taxon>Actinomycetes</taxon>
        <taxon>Propionibacteriales</taxon>
        <taxon>Nocardioidaceae</taxon>
        <taxon>Nocardioides</taxon>
    </lineage>
</organism>
<protein>
    <submittedName>
        <fullName evidence="2">MarR family transcriptional regulator</fullName>
    </submittedName>
</protein>
<dbReference type="InterPro" id="IPR039422">
    <property type="entry name" value="MarR/SlyA-like"/>
</dbReference>
<sequence length="159" mass="17337">MAQRGTTESSPEPPTLLYLMKQVELAVRARLDDMVRPAGLTALQYTALTVLERHPDLTSAHLARNSFVTAQSMAEMVTTLHERGLIERHRDPADRRRLVLALTDKGQALLDTFRSEVAALESQMLAGLTRTQAQALRSAVVSCRESLAAAAAAAEDQVS</sequence>
<evidence type="ECO:0000259" key="1">
    <source>
        <dbReference type="PROSITE" id="PS50995"/>
    </source>
</evidence>
<name>A0A930V030_9ACTN</name>
<dbReference type="GO" id="GO:0006950">
    <property type="term" value="P:response to stress"/>
    <property type="evidence" value="ECO:0007669"/>
    <property type="project" value="TreeGrafter"/>
</dbReference>
<dbReference type="GO" id="GO:0003700">
    <property type="term" value="F:DNA-binding transcription factor activity"/>
    <property type="evidence" value="ECO:0007669"/>
    <property type="project" value="InterPro"/>
</dbReference>
<dbReference type="Pfam" id="PF12802">
    <property type="entry name" value="MarR_2"/>
    <property type="match status" value="1"/>
</dbReference>
<dbReference type="Proteomes" id="UP000656804">
    <property type="component" value="Unassembled WGS sequence"/>
</dbReference>